<gene>
    <name evidence="1" type="ORF">LTR09_000690</name>
</gene>
<evidence type="ECO:0000313" key="1">
    <source>
        <dbReference type="EMBL" id="KAK3059124.1"/>
    </source>
</evidence>
<proteinExistence type="predicted"/>
<name>A0AAJ0GKA1_9PEZI</name>
<protein>
    <submittedName>
        <fullName evidence="1">Uncharacterized protein</fullName>
    </submittedName>
</protein>
<organism evidence="1 2">
    <name type="scientific">Extremus antarcticus</name>
    <dbReference type="NCBI Taxonomy" id="702011"/>
    <lineage>
        <taxon>Eukaryota</taxon>
        <taxon>Fungi</taxon>
        <taxon>Dikarya</taxon>
        <taxon>Ascomycota</taxon>
        <taxon>Pezizomycotina</taxon>
        <taxon>Dothideomycetes</taxon>
        <taxon>Dothideomycetidae</taxon>
        <taxon>Mycosphaerellales</taxon>
        <taxon>Extremaceae</taxon>
        <taxon>Extremus</taxon>
    </lineage>
</organism>
<dbReference type="EMBL" id="JAWDJX010000001">
    <property type="protein sequence ID" value="KAK3059124.1"/>
    <property type="molecule type" value="Genomic_DNA"/>
</dbReference>
<evidence type="ECO:0000313" key="2">
    <source>
        <dbReference type="Proteomes" id="UP001271007"/>
    </source>
</evidence>
<accession>A0AAJ0GKA1</accession>
<reference evidence="1" key="1">
    <citation type="submission" date="2023-04" db="EMBL/GenBank/DDBJ databases">
        <title>Black Yeasts Isolated from many extreme environments.</title>
        <authorList>
            <person name="Coleine C."/>
            <person name="Stajich J.E."/>
            <person name="Selbmann L."/>
        </authorList>
    </citation>
    <scope>NUCLEOTIDE SEQUENCE</scope>
    <source>
        <strain evidence="1">CCFEE 5312</strain>
    </source>
</reference>
<keyword evidence="2" id="KW-1185">Reference proteome</keyword>
<dbReference type="Proteomes" id="UP001271007">
    <property type="component" value="Unassembled WGS sequence"/>
</dbReference>
<dbReference type="AlphaFoldDB" id="A0AAJ0GKA1"/>
<sequence>MPEPTPPTPLHNGLPAELWAYITHLAILLDSPVTFKFSTPRREVQTLVRQPSILRTCRILRQEGLEAFYRNNSFIVIGDTELPRALEGRTGAMPPAMQAWITAIGPENRVELRNLYITHFAAVPVRTGWIDHSVIRYMPIRPTYEVFAPYAKEMDESGFVFRPYTVKVEFETRRIQLVDVRREVEA</sequence>
<comment type="caution">
    <text evidence="1">The sequence shown here is derived from an EMBL/GenBank/DDBJ whole genome shotgun (WGS) entry which is preliminary data.</text>
</comment>